<dbReference type="Gene3D" id="3.40.50.300">
    <property type="entry name" value="P-loop containing nucleotide triphosphate hydrolases"/>
    <property type="match status" value="2"/>
</dbReference>
<dbReference type="GO" id="GO:0005524">
    <property type="term" value="F:ATP binding"/>
    <property type="evidence" value="ECO:0007669"/>
    <property type="project" value="UniProtKB-KW"/>
</dbReference>
<dbReference type="EC" id="5.6.2.4" evidence="7"/>
<sequence>MTSNDFIIVYSGLLDLAVCTGVKCGYALEVASVKRHIRGGAHRGTGDEEAERVTQEQKKSKIQEQKDNSCMEGVIPYRLRKKYIETTDAMYVSGQVLPAVDILPVHDCFKCPTCGYIAPKADTVRKHMTSLPCSTRTVQDIRRVKAQSIFGGNKRKFFEVFQDNDPTTGSCVLSTTMRNLRGSKPADLGADISAMDSFLSVMRFDRHLKACNLSMEKAHSLCFLADQAKRSSFRKLVSEYHKRAFDITERKVYIKTHTFMDSTLSLAVEEKTKDHYDSRASRLIAFVWNSCQEGNAMRKHFSPDIINAIEGMLTNASEQSALQQLHSLLYGLFFSPLHDHNDGLVVFVTCCSVITGDGGKTFRFANASDMSPMMAAIKHFARCVVVMDVYKYGEKDTTLGWDRINKATGSNTDHGIRFVQYCLSVCHRLRDGENVKTRFTLCPKHELCGIIDGVELSVPQLGRKWKGLQKKAWSLLDNHLLNGLKITPHFWSSCMEMQDSLIALTPSYWFGSHSANKHVTEFWSGKLLEQYRPTLLHGDNTVNVDAAKEFLKCCDELQSYLYVLLQTCSGAPARATEISSMRICNSTFGPRNIFINGGMLFTVISYHKSRSMHGGVARPVARFPDMDTAGLLMVYIMVIRPLEATVVQLIHDASQNKEMETAVPATDLTPNVANSVGTQHRDYLFVSRGTRVTVDRLRHYFEKTMIAMEMELTTSQYRQYHCGVVKNFFPFQTDWDEQSTMGQINVLHNQAGHSERTAHQLYGVSSMDMPRLTATELARYRRASKIWHDAVGLMHGPPCRSSDAVSQTGTQSLTEDKPLPQGDFGEIISRMDRMEQLLLELIQSRTDNKPVSGQFEDNSGLKRGTGLLQKDLDSSRKKFRPDPMMSSNVKTQMRNFLDKQDAEFKSKMQEHAVKHCMKSRKDAIIVLPTGGGKSLTFMLPAFTHVEKVVVVVVPLVALQKDLVRRCSDVGIHAALWNSRGIAGARIIIASAEHILSQGYQAYMKEQHALQRLHAIFIDEAHLVLLWKEFREAFTLFYKYVRPKPLDVPVFCLTATAPPSIEGQIAEACGMSDWRVMRMSTSRSNIRYAVIDVKKETMFRQVDRHLCELGKQYSTASCRAIVYVRTRQDCDKLTEMLTLLSPGTPCFKYHAGMTAEDRDVMQCNWEDTSDGRAHVMVATAAFGCGIDAPTVRIVIHAGQPRTLIEFIQESGRAGRDGKVASSVVLNANGPGGSRDPEEDRVPFKKDDFVPVKEHDWSNDMFGTVEGVQEQSTSCRRWLLDEFVDGTSPEYTCQKRGMELCDICQHSNAGATGVPVSSRGFTQPIATTANVGNKSTGSKSTTTAASAQHVKLDYGSRVSPNFCPVCTVLTQRIVEHDGSSNEKDWICYRNRCLRCAQPGHGVKQCVMFKGTGRCCHSCGLRKVDNLVIHNSDEYGRQFCRFKKMMCLAVLCWDNQTLRKQMCSAIDGLENVKRPDQLSKWLLGDPLISGPDGMGLRSFVPWFFTSYLDFPSVE</sequence>
<evidence type="ECO:0000256" key="5">
    <source>
        <dbReference type="ARBA" id="ARBA00023235"/>
    </source>
</evidence>
<dbReference type="Pfam" id="PF12013">
    <property type="entry name" value="OrsD"/>
    <property type="match status" value="1"/>
</dbReference>
<keyword evidence="3" id="KW-0067">ATP-binding</keyword>
<evidence type="ECO:0000256" key="7">
    <source>
        <dbReference type="ARBA" id="ARBA00034808"/>
    </source>
</evidence>
<dbReference type="Gramene" id="CDF39181">
    <property type="protein sequence ID" value="CDF39181"/>
    <property type="gene ID" value="CHC_T00008621001"/>
</dbReference>
<dbReference type="GO" id="GO:0043138">
    <property type="term" value="F:3'-5' DNA helicase activity"/>
    <property type="evidence" value="ECO:0007669"/>
    <property type="project" value="UniProtKB-EC"/>
</dbReference>
<keyword evidence="2" id="KW-0547">Nucleotide-binding</keyword>
<dbReference type="RefSeq" id="XP_005719092.1">
    <property type="nucleotide sequence ID" value="XM_005719035.1"/>
</dbReference>
<feature type="compositionally biased region" description="Basic and acidic residues" evidence="8">
    <location>
        <begin position="51"/>
        <end position="62"/>
    </location>
</feature>
<feature type="domain" description="Helicase ATP-binding" evidence="9">
    <location>
        <begin position="914"/>
        <end position="1061"/>
    </location>
</feature>
<feature type="compositionally biased region" description="Polar residues" evidence="8">
    <location>
        <begin position="803"/>
        <end position="813"/>
    </location>
</feature>
<keyword evidence="4" id="KW-0238">DNA-binding</keyword>
<gene>
    <name evidence="11" type="ORF">CHC_T00008621001</name>
</gene>
<dbReference type="PROSITE" id="PS51194">
    <property type="entry name" value="HELICASE_CTER"/>
    <property type="match status" value="1"/>
</dbReference>
<dbReference type="PROSITE" id="PS51192">
    <property type="entry name" value="HELICASE_ATP_BIND_1"/>
    <property type="match status" value="1"/>
</dbReference>
<evidence type="ECO:0000313" key="11">
    <source>
        <dbReference type="EMBL" id="CDF39181.1"/>
    </source>
</evidence>
<feature type="domain" description="Helicase C-terminal" evidence="10">
    <location>
        <begin position="1100"/>
        <end position="1256"/>
    </location>
</feature>
<dbReference type="GeneID" id="17326812"/>
<dbReference type="PANTHER" id="PTHR13710">
    <property type="entry name" value="DNA HELICASE RECQ FAMILY MEMBER"/>
    <property type="match status" value="1"/>
</dbReference>
<dbReference type="Pfam" id="PF00271">
    <property type="entry name" value="Helicase_C"/>
    <property type="match status" value="1"/>
</dbReference>
<comment type="catalytic activity">
    <reaction evidence="6">
        <text>Couples ATP hydrolysis with the unwinding of duplex DNA by translocating in the 3'-5' direction.</text>
        <dbReference type="EC" id="5.6.2.4"/>
    </reaction>
</comment>
<dbReference type="EMBL" id="HG002010">
    <property type="protein sequence ID" value="CDF39181.1"/>
    <property type="molecule type" value="Genomic_DNA"/>
</dbReference>
<dbReference type="GO" id="GO:0009378">
    <property type="term" value="F:four-way junction helicase activity"/>
    <property type="evidence" value="ECO:0007669"/>
    <property type="project" value="TreeGrafter"/>
</dbReference>
<dbReference type="InterPro" id="IPR027417">
    <property type="entry name" value="P-loop_NTPase"/>
</dbReference>
<dbReference type="GO" id="GO:0005694">
    <property type="term" value="C:chromosome"/>
    <property type="evidence" value="ECO:0007669"/>
    <property type="project" value="TreeGrafter"/>
</dbReference>
<accession>R7QNX1</accession>
<evidence type="ECO:0000259" key="9">
    <source>
        <dbReference type="PROSITE" id="PS51192"/>
    </source>
</evidence>
<feature type="region of interest" description="Disordered" evidence="8">
    <location>
        <begin position="39"/>
        <end position="62"/>
    </location>
</feature>
<dbReference type="GO" id="GO:0005737">
    <property type="term" value="C:cytoplasm"/>
    <property type="evidence" value="ECO:0007669"/>
    <property type="project" value="TreeGrafter"/>
</dbReference>
<evidence type="ECO:0000256" key="6">
    <source>
        <dbReference type="ARBA" id="ARBA00034617"/>
    </source>
</evidence>
<comment type="similarity">
    <text evidence="1">Belongs to the helicase family. RecQ subfamily.</text>
</comment>
<evidence type="ECO:0000313" key="12">
    <source>
        <dbReference type="Proteomes" id="UP000012073"/>
    </source>
</evidence>
<dbReference type="SUPFAM" id="SSF52540">
    <property type="entry name" value="P-loop containing nucleoside triphosphate hydrolases"/>
    <property type="match status" value="1"/>
</dbReference>
<proteinExistence type="inferred from homology"/>
<dbReference type="KEGG" id="ccp:CHC_T00008621001"/>
<dbReference type="STRING" id="2769.R7QNX1"/>
<keyword evidence="5" id="KW-0413">Isomerase</keyword>
<evidence type="ECO:0000256" key="4">
    <source>
        <dbReference type="ARBA" id="ARBA00023125"/>
    </source>
</evidence>
<dbReference type="OrthoDB" id="3943268at2759"/>
<evidence type="ECO:0000259" key="10">
    <source>
        <dbReference type="PROSITE" id="PS51194"/>
    </source>
</evidence>
<dbReference type="SMART" id="SM00487">
    <property type="entry name" value="DEXDc"/>
    <property type="match status" value="1"/>
</dbReference>
<dbReference type="InterPro" id="IPR001650">
    <property type="entry name" value="Helicase_C-like"/>
</dbReference>
<name>R7QNX1_CHOCR</name>
<dbReference type="GO" id="GO:0003677">
    <property type="term" value="F:DNA binding"/>
    <property type="evidence" value="ECO:0007669"/>
    <property type="project" value="UniProtKB-KW"/>
</dbReference>
<dbReference type="Proteomes" id="UP000012073">
    <property type="component" value="Unassembled WGS sequence"/>
</dbReference>
<dbReference type="InterPro" id="IPR022698">
    <property type="entry name" value="OrsD"/>
</dbReference>
<keyword evidence="11" id="KW-0378">Hydrolase</keyword>
<dbReference type="PANTHER" id="PTHR13710:SF105">
    <property type="entry name" value="ATP-DEPENDENT DNA HELICASE Q1"/>
    <property type="match status" value="1"/>
</dbReference>
<protein>
    <recommendedName>
        <fullName evidence="7">DNA 3'-5' helicase</fullName>
        <ecNumber evidence="7">5.6.2.4</ecNumber>
    </recommendedName>
</protein>
<dbReference type="InterPro" id="IPR011545">
    <property type="entry name" value="DEAD/DEAH_box_helicase_dom"/>
</dbReference>
<dbReference type="Pfam" id="PF00270">
    <property type="entry name" value="DEAD"/>
    <property type="match status" value="1"/>
</dbReference>
<keyword evidence="11" id="KW-0347">Helicase</keyword>
<evidence type="ECO:0000256" key="3">
    <source>
        <dbReference type="ARBA" id="ARBA00022840"/>
    </source>
</evidence>
<evidence type="ECO:0000256" key="1">
    <source>
        <dbReference type="ARBA" id="ARBA00005446"/>
    </source>
</evidence>
<dbReference type="SMART" id="SM00490">
    <property type="entry name" value="HELICc"/>
    <property type="match status" value="1"/>
</dbReference>
<evidence type="ECO:0000256" key="2">
    <source>
        <dbReference type="ARBA" id="ARBA00022741"/>
    </source>
</evidence>
<reference evidence="12" key="1">
    <citation type="journal article" date="2013" name="Proc. Natl. Acad. Sci. U.S.A.">
        <title>Genome structure and metabolic features in the red seaweed Chondrus crispus shed light on evolution of the Archaeplastida.</title>
        <authorList>
            <person name="Collen J."/>
            <person name="Porcel B."/>
            <person name="Carre W."/>
            <person name="Ball S.G."/>
            <person name="Chaparro C."/>
            <person name="Tonon T."/>
            <person name="Barbeyron T."/>
            <person name="Michel G."/>
            <person name="Noel B."/>
            <person name="Valentin K."/>
            <person name="Elias M."/>
            <person name="Artiguenave F."/>
            <person name="Arun A."/>
            <person name="Aury J.M."/>
            <person name="Barbosa-Neto J.F."/>
            <person name="Bothwell J.H."/>
            <person name="Bouget F.Y."/>
            <person name="Brillet L."/>
            <person name="Cabello-Hurtado F."/>
            <person name="Capella-Gutierrez S."/>
            <person name="Charrier B."/>
            <person name="Cladiere L."/>
            <person name="Cock J.M."/>
            <person name="Coelho S.M."/>
            <person name="Colleoni C."/>
            <person name="Czjzek M."/>
            <person name="Da Silva C."/>
            <person name="Delage L."/>
            <person name="Denoeud F."/>
            <person name="Deschamps P."/>
            <person name="Dittami S.M."/>
            <person name="Gabaldon T."/>
            <person name="Gachon C.M."/>
            <person name="Groisillier A."/>
            <person name="Herve C."/>
            <person name="Jabbari K."/>
            <person name="Katinka M."/>
            <person name="Kloareg B."/>
            <person name="Kowalczyk N."/>
            <person name="Labadie K."/>
            <person name="Leblanc C."/>
            <person name="Lopez P.J."/>
            <person name="McLachlan D.H."/>
            <person name="Meslet-Cladiere L."/>
            <person name="Moustafa A."/>
            <person name="Nehr Z."/>
            <person name="Nyvall Collen P."/>
            <person name="Panaud O."/>
            <person name="Partensky F."/>
            <person name="Poulain J."/>
            <person name="Rensing S.A."/>
            <person name="Rousvoal S."/>
            <person name="Samson G."/>
            <person name="Symeonidi A."/>
            <person name="Weissenbach J."/>
            <person name="Zambounis A."/>
            <person name="Wincker P."/>
            <person name="Boyen C."/>
        </authorList>
    </citation>
    <scope>NUCLEOTIDE SEQUENCE [LARGE SCALE GENOMIC DNA]</scope>
    <source>
        <strain evidence="12">cv. Stackhouse</strain>
    </source>
</reference>
<feature type="region of interest" description="Disordered" evidence="8">
    <location>
        <begin position="849"/>
        <end position="886"/>
    </location>
</feature>
<evidence type="ECO:0000256" key="8">
    <source>
        <dbReference type="SAM" id="MobiDB-lite"/>
    </source>
</evidence>
<feature type="region of interest" description="Disordered" evidence="8">
    <location>
        <begin position="799"/>
        <end position="822"/>
    </location>
</feature>
<dbReference type="GO" id="GO:0000724">
    <property type="term" value="P:double-strand break repair via homologous recombination"/>
    <property type="evidence" value="ECO:0007669"/>
    <property type="project" value="TreeGrafter"/>
</dbReference>
<organism evidence="11 12">
    <name type="scientific">Chondrus crispus</name>
    <name type="common">Carrageen Irish moss</name>
    <name type="synonym">Polymorpha crispa</name>
    <dbReference type="NCBI Taxonomy" id="2769"/>
    <lineage>
        <taxon>Eukaryota</taxon>
        <taxon>Rhodophyta</taxon>
        <taxon>Florideophyceae</taxon>
        <taxon>Rhodymeniophycidae</taxon>
        <taxon>Gigartinales</taxon>
        <taxon>Gigartinaceae</taxon>
        <taxon>Chondrus</taxon>
    </lineage>
</organism>
<keyword evidence="12" id="KW-1185">Reference proteome</keyword>
<dbReference type="InterPro" id="IPR014001">
    <property type="entry name" value="Helicase_ATP-bd"/>
</dbReference>